<dbReference type="Proteomes" id="UP000321947">
    <property type="component" value="Unassembled WGS sequence"/>
</dbReference>
<dbReference type="EMBL" id="SSTD01008275">
    <property type="protein sequence ID" value="TYK16773.1"/>
    <property type="molecule type" value="Genomic_DNA"/>
</dbReference>
<proteinExistence type="predicted"/>
<accession>A0A5D3CXY3</accession>
<evidence type="ECO:0000259" key="1">
    <source>
        <dbReference type="PROSITE" id="PS50013"/>
    </source>
</evidence>
<dbReference type="PROSITE" id="PS50013">
    <property type="entry name" value="CHROMO_2"/>
    <property type="match status" value="1"/>
</dbReference>
<dbReference type="InterPro" id="IPR016197">
    <property type="entry name" value="Chromo-like_dom_sf"/>
</dbReference>
<protein>
    <submittedName>
        <fullName evidence="2">Putative integrase</fullName>
    </submittedName>
</protein>
<comment type="caution">
    <text evidence="2">The sequence shown here is derived from an EMBL/GenBank/DDBJ whole genome shotgun (WGS) entry which is preliminary data.</text>
</comment>
<dbReference type="InterPro" id="IPR056924">
    <property type="entry name" value="SH3_Tf2-1"/>
</dbReference>
<feature type="domain" description="Chromo" evidence="1">
    <location>
        <begin position="99"/>
        <end position="132"/>
    </location>
</feature>
<evidence type="ECO:0000313" key="2">
    <source>
        <dbReference type="EMBL" id="TYK16773.1"/>
    </source>
</evidence>
<dbReference type="AlphaFoldDB" id="A0A5D3CXY3"/>
<sequence>MKQDVKKYGEECLVCQRNKSLALSPAGLLWPPEVLNNIWSDISMDFIEGLPKAAGFEVSLRKRRNEKLSPKFFGPYRIIESIGPVAYNAIDSPTHEWKAVPEEVFGYKKNAFGVLEVLISWKGLPRHEATWEVCDEFQQQFPDFHLEDKVDLERESNVRPPIILQAPSNCLKLIATFKEKGVWAQKIDLILEQPMGYRPSPLGKNILFKQHFQWGGDRLVEILWSPWVLIEPNPSELIEAQMFPKLKRVTMGQVVCLVYI</sequence>
<name>A0A5D3CXY3_CUCMM</name>
<dbReference type="InterPro" id="IPR000953">
    <property type="entry name" value="Chromo/chromo_shadow_dom"/>
</dbReference>
<dbReference type="SUPFAM" id="SSF54160">
    <property type="entry name" value="Chromo domain-like"/>
    <property type="match status" value="1"/>
</dbReference>
<evidence type="ECO:0000313" key="3">
    <source>
        <dbReference type="Proteomes" id="UP000321947"/>
    </source>
</evidence>
<reference evidence="2 3" key="1">
    <citation type="submission" date="2019-08" db="EMBL/GenBank/DDBJ databases">
        <title>Draft genome sequences of two oriental melons (Cucumis melo L. var makuwa).</title>
        <authorList>
            <person name="Kwon S.-Y."/>
        </authorList>
    </citation>
    <scope>NUCLEOTIDE SEQUENCE [LARGE SCALE GENOMIC DNA]</scope>
    <source>
        <strain evidence="3">cv. Chang Bougi</strain>
        <tissue evidence="2">Leaf</tissue>
    </source>
</reference>
<organism evidence="2 3">
    <name type="scientific">Cucumis melo var. makuwa</name>
    <name type="common">Oriental melon</name>
    <dbReference type="NCBI Taxonomy" id="1194695"/>
    <lineage>
        <taxon>Eukaryota</taxon>
        <taxon>Viridiplantae</taxon>
        <taxon>Streptophyta</taxon>
        <taxon>Embryophyta</taxon>
        <taxon>Tracheophyta</taxon>
        <taxon>Spermatophyta</taxon>
        <taxon>Magnoliopsida</taxon>
        <taxon>eudicotyledons</taxon>
        <taxon>Gunneridae</taxon>
        <taxon>Pentapetalae</taxon>
        <taxon>rosids</taxon>
        <taxon>fabids</taxon>
        <taxon>Cucurbitales</taxon>
        <taxon>Cucurbitaceae</taxon>
        <taxon>Benincaseae</taxon>
        <taxon>Cucumis</taxon>
    </lineage>
</organism>
<dbReference type="Pfam" id="PF24626">
    <property type="entry name" value="SH3_Tf2-1"/>
    <property type="match status" value="1"/>
</dbReference>
<gene>
    <name evidence="2" type="ORF">E5676_scaffold96G00290</name>
</gene>